<evidence type="ECO:0000256" key="1">
    <source>
        <dbReference type="SAM" id="MobiDB-lite"/>
    </source>
</evidence>
<organism evidence="2 3">
    <name type="scientific">Prorocentrum cordatum</name>
    <dbReference type="NCBI Taxonomy" id="2364126"/>
    <lineage>
        <taxon>Eukaryota</taxon>
        <taxon>Sar</taxon>
        <taxon>Alveolata</taxon>
        <taxon>Dinophyceae</taxon>
        <taxon>Prorocentrales</taxon>
        <taxon>Prorocentraceae</taxon>
        <taxon>Prorocentrum</taxon>
    </lineage>
</organism>
<dbReference type="EMBL" id="CAUYUJ010017126">
    <property type="protein sequence ID" value="CAK0872034.1"/>
    <property type="molecule type" value="Genomic_DNA"/>
</dbReference>
<gene>
    <name evidence="2" type="ORF">PCOR1329_LOCUS57622</name>
</gene>
<reference evidence="2" key="1">
    <citation type="submission" date="2023-10" db="EMBL/GenBank/DDBJ databases">
        <authorList>
            <person name="Chen Y."/>
            <person name="Shah S."/>
            <person name="Dougan E. K."/>
            <person name="Thang M."/>
            <person name="Chan C."/>
        </authorList>
    </citation>
    <scope>NUCLEOTIDE SEQUENCE [LARGE SCALE GENOMIC DNA]</scope>
</reference>
<dbReference type="Proteomes" id="UP001189429">
    <property type="component" value="Unassembled WGS sequence"/>
</dbReference>
<sequence>MNAPVPDSQPDMQREMDADDSTKRILERWEPADFQRILRRRGEFAFAREVEGEPDNMLSVIAKVRAKAAELIAQWPALPDESEKDALNVIALYAMEDRLWSPHNDVVAMLIAGVVFGPLLVAHDDGVFVYKQGAFQLIEEFSATDTRRLELALLKAAAMFKEIMGDVVNKDVTAVFDAMLPLARRTSTLSVVATRFVGKSSSGSLVEMVGIWKQEERPEQPSIAVVFEDARVKIDPEKPEDSAERMKNVAKSIEHKSYFFIPCSIVVRAPDWAVDKVRLFMGTGFAGTTSGWKLELPLEALAFMSQVMPPVLVLEYADGGDSKSARTLLRDNVWRGHHKVISPRCFQEPDEFRKQGGQFASAKILTIQECTPGEPMVEDVMKSFISGDRLMCRPLFGTTTAYYRWNRAARFWECNWGFPSISGSPDDIRKLYASERRIRVVKLQATFTSDPAKVDVENRIFKEDTELGEFLESPFARQAYLETYLIPWILERAASECRAMVMTPPLEILNETRRIVATMANGGLQVPESFRTPEEDTAATESAEKICRDVHADQAANGLIKTYEVKKIKCIPGKYREGRNGEKDRLQVFSDAVSTWPHLFTLREVRGGGFERLDIDLKKMEEAIEQAGGAAVFGGGFASWRSTWECKEFLRDRPEGGDAEDTSEIAVRNQCGSLMEMFNYQRLSEKVDSGEIADAGCAKMLMQRSVRCGGDMAQIEVPYYRKFDIPGRRLAQRPSLQWMARDDRTVALSLEPSNSFQGGKVFAEADINNCFVALLVKEIEQMCQMKEDLPALMAFAANYKAWRSALAAYMSVSARVATKSLVKIAHLGKPDCDLPFLWNLSVDMHKAVDLLLAQDKFKYLEGRFENRRCPPASKLHYALSSIEDMVLADLEAEAASIHGVSVNTYMFDGAVFLTPEDAVADLRAAANAVAVKWGLRVTVEVIGDGHA</sequence>
<feature type="region of interest" description="Disordered" evidence="1">
    <location>
        <begin position="1"/>
        <end position="22"/>
    </location>
</feature>
<protein>
    <submittedName>
        <fullName evidence="2">Uncharacterized protein</fullName>
    </submittedName>
</protein>
<keyword evidence="3" id="KW-1185">Reference proteome</keyword>
<evidence type="ECO:0000313" key="2">
    <source>
        <dbReference type="EMBL" id="CAK0872034.1"/>
    </source>
</evidence>
<comment type="caution">
    <text evidence="2">The sequence shown here is derived from an EMBL/GenBank/DDBJ whole genome shotgun (WGS) entry which is preliminary data.</text>
</comment>
<evidence type="ECO:0000313" key="3">
    <source>
        <dbReference type="Proteomes" id="UP001189429"/>
    </source>
</evidence>
<proteinExistence type="predicted"/>
<feature type="compositionally biased region" description="Basic and acidic residues" evidence="1">
    <location>
        <begin position="12"/>
        <end position="22"/>
    </location>
</feature>
<accession>A0ABN9VFX5</accession>
<name>A0ABN9VFX5_9DINO</name>